<evidence type="ECO:0000313" key="3">
    <source>
        <dbReference type="Proteomes" id="UP000016944"/>
    </source>
</evidence>
<dbReference type="GO" id="GO:0003677">
    <property type="term" value="F:DNA binding"/>
    <property type="evidence" value="ECO:0007669"/>
    <property type="project" value="InterPro"/>
</dbReference>
<dbReference type="PROSITE" id="PS50943">
    <property type="entry name" value="HTH_CROC1"/>
    <property type="match status" value="1"/>
</dbReference>
<dbReference type="CDD" id="cd00093">
    <property type="entry name" value="HTH_XRE"/>
    <property type="match status" value="1"/>
</dbReference>
<dbReference type="EMBL" id="HG518324">
    <property type="protein sequence ID" value="CDI11933.1"/>
    <property type="molecule type" value="Genomic_DNA"/>
</dbReference>
<feature type="domain" description="HTH cro/C1-type" evidence="1">
    <location>
        <begin position="5"/>
        <end position="34"/>
    </location>
</feature>
<gene>
    <name evidence="2" type="ORF">BN877_p0204</name>
</gene>
<dbReference type="AlphaFoldDB" id="U4QEB3"/>
<dbReference type="InterPro" id="IPR001387">
    <property type="entry name" value="Cro/C1-type_HTH"/>
</dbReference>
<reference evidence="2 3" key="1">
    <citation type="journal article" date="2013" name="Genome Announc.">
        <title>Complete Genome Sequence of the Sesbania Symbiont and Rice Growth-Promoting Endophyte Rhizobium sp. Strain IRBG74.</title>
        <authorList>
            <person name="Crook M.B."/>
            <person name="Mitra S."/>
            <person name="Ane J.M."/>
            <person name="Sadowsky M.J."/>
            <person name="Gyaneshwar P."/>
        </authorList>
    </citation>
    <scope>NUCLEOTIDE SEQUENCE [LARGE SCALE GENOMIC DNA]</scope>
    <source>
        <strain evidence="2 3">IRBG74</strain>
        <plasmid evidence="3">IRBL74_p</plasmid>
    </source>
</reference>
<dbReference type="HOGENOM" id="CLU_066192_28_1_5"/>
<dbReference type="Proteomes" id="UP000016944">
    <property type="component" value="Plasmid IRBL74_p"/>
</dbReference>
<proteinExistence type="predicted"/>
<organism evidence="2 3">
    <name type="scientific">Agrobacterium pusense</name>
    <dbReference type="NCBI Taxonomy" id="648995"/>
    <lineage>
        <taxon>Bacteria</taxon>
        <taxon>Pseudomonadati</taxon>
        <taxon>Pseudomonadota</taxon>
        <taxon>Alphaproteobacteria</taxon>
        <taxon>Hyphomicrobiales</taxon>
        <taxon>Rhizobiaceae</taxon>
        <taxon>Rhizobium/Agrobacterium group</taxon>
        <taxon>Agrobacterium</taxon>
    </lineage>
</organism>
<name>U4QEB3_9HYPH</name>
<dbReference type="Pfam" id="PF01381">
    <property type="entry name" value="HTH_3"/>
    <property type="match status" value="1"/>
</dbReference>
<evidence type="ECO:0000259" key="1">
    <source>
        <dbReference type="PROSITE" id="PS50943"/>
    </source>
</evidence>
<evidence type="ECO:0000313" key="2">
    <source>
        <dbReference type="EMBL" id="CDI11933.1"/>
    </source>
</evidence>
<protein>
    <submittedName>
        <fullName evidence="2">Phage-like protein</fullName>
    </submittedName>
</protein>
<dbReference type="InterPro" id="IPR010982">
    <property type="entry name" value="Lambda_DNA-bd_dom_sf"/>
</dbReference>
<accession>U4QEB3</accession>
<sequence length="85" mass="9047">MKTLIKAARTLLGISQKELCEKAGVPLITLRRVEGKPEHKGLVSEEVVSRIVTVLEQQGVQFLDRGGVAQGPGVALSTAARNAVK</sequence>
<dbReference type="Gene3D" id="1.10.260.40">
    <property type="entry name" value="lambda repressor-like DNA-binding domains"/>
    <property type="match status" value="1"/>
</dbReference>
<dbReference type="SUPFAM" id="SSF47413">
    <property type="entry name" value="lambda repressor-like DNA-binding domains"/>
    <property type="match status" value="1"/>
</dbReference>
<geneLocation type="plasmid" evidence="2 3">
    <name>IRBL74_p</name>
</geneLocation>
<keyword evidence="2" id="KW-0614">Plasmid</keyword>
<dbReference type="KEGG" id="rir:BN877_p0204"/>